<dbReference type="AlphaFoldDB" id="A0AAF0BWX3"/>
<organism evidence="2 3">
    <name type="scientific">Iamia majanohamensis</name>
    <dbReference type="NCBI Taxonomy" id="467976"/>
    <lineage>
        <taxon>Bacteria</taxon>
        <taxon>Bacillati</taxon>
        <taxon>Actinomycetota</taxon>
        <taxon>Acidimicrobiia</taxon>
        <taxon>Acidimicrobiales</taxon>
        <taxon>Iamiaceae</taxon>
        <taxon>Iamia</taxon>
    </lineage>
</organism>
<keyword evidence="3" id="KW-1185">Reference proteome</keyword>
<keyword evidence="1" id="KW-0175">Coiled coil</keyword>
<evidence type="ECO:0000313" key="2">
    <source>
        <dbReference type="EMBL" id="WCO67959.1"/>
    </source>
</evidence>
<name>A0AAF0BWX3_9ACTN</name>
<dbReference type="KEGG" id="ima:PO878_04380"/>
<proteinExistence type="predicted"/>
<feature type="coiled-coil region" evidence="1">
    <location>
        <begin position="1"/>
        <end position="28"/>
    </location>
</feature>
<dbReference type="RefSeq" id="WP_272737476.1">
    <property type="nucleotide sequence ID" value="NZ_CP116942.1"/>
</dbReference>
<gene>
    <name evidence="2" type="ORF">PO878_04380</name>
</gene>
<dbReference type="EMBL" id="CP116942">
    <property type="protein sequence ID" value="WCO67959.1"/>
    <property type="molecule type" value="Genomic_DNA"/>
</dbReference>
<sequence>MSETENRLEDVEKKINAEDAALEEARRRRRETLGISRDVGGVLGTYASGSVAMGVVNDPVEDADGGIILDRRQYPSLGPDGGGDTPGNIVAELHALVGPAIREIWPKATVHDMKRGITVRMHAPLASGADPYVDIVVAMNRKDAPGLWIPNLATNCWDASHPQCHVELMLAGKRAPRRTRARVVRLAKAWNKQFAEPALSSFNIVALALECITTSMPIDEALLVFFDHAATSLAIKRTADPAGVSGPIKLESTKEVAVARLTAARDRLAVAIDAGDDPDAVAAELHKLFWTFLPEPLASASKAALADLMRQGSPRIRSTASGLAVAGAVTPKRSFGGSRG</sequence>
<dbReference type="Proteomes" id="UP001216390">
    <property type="component" value="Chromosome"/>
</dbReference>
<reference evidence="2" key="1">
    <citation type="submission" date="2023-01" db="EMBL/GenBank/DDBJ databases">
        <title>The diversity of Class Acidimicrobiia in South China Sea sediment environments and the proposal of Iamia marina sp. nov., a novel species of the genus Iamia.</title>
        <authorList>
            <person name="He Y."/>
            <person name="Tian X."/>
        </authorList>
    </citation>
    <scope>NUCLEOTIDE SEQUENCE</scope>
    <source>
        <strain evidence="2">DSM 19957</strain>
    </source>
</reference>
<evidence type="ECO:0000313" key="3">
    <source>
        <dbReference type="Proteomes" id="UP001216390"/>
    </source>
</evidence>
<evidence type="ECO:0000256" key="1">
    <source>
        <dbReference type="SAM" id="Coils"/>
    </source>
</evidence>
<protein>
    <recommendedName>
        <fullName evidence="4">Nucleotidyltransferase</fullName>
    </recommendedName>
</protein>
<accession>A0AAF0BWX3</accession>
<evidence type="ECO:0008006" key="4">
    <source>
        <dbReference type="Google" id="ProtNLM"/>
    </source>
</evidence>